<dbReference type="GO" id="GO:0007005">
    <property type="term" value="P:mitochondrion organization"/>
    <property type="evidence" value="ECO:0007669"/>
    <property type="project" value="TreeGrafter"/>
</dbReference>
<dbReference type="PANTHER" id="PTHR12289:SF38">
    <property type="entry name" value="METAXIN-2"/>
    <property type="match status" value="1"/>
</dbReference>
<evidence type="ECO:0000256" key="5">
    <source>
        <dbReference type="ARBA" id="ARBA00022927"/>
    </source>
</evidence>
<dbReference type="Proteomes" id="UP000887581">
    <property type="component" value="Unplaced"/>
</dbReference>
<evidence type="ECO:0000256" key="2">
    <source>
        <dbReference type="ARBA" id="ARBA00009170"/>
    </source>
</evidence>
<keyword evidence="7" id="KW-0472">Membrane</keyword>
<keyword evidence="4" id="KW-1000">Mitochondrion outer membrane</keyword>
<evidence type="ECO:0000313" key="10">
    <source>
        <dbReference type="Proteomes" id="UP000887581"/>
    </source>
</evidence>
<dbReference type="AlphaFoldDB" id="A0A915PG37"/>
<comment type="similarity">
    <text evidence="2">Belongs to the metaxin family.</text>
</comment>
<name>A0A915PG37_9BILA</name>
<evidence type="ECO:0000256" key="3">
    <source>
        <dbReference type="ARBA" id="ARBA00022448"/>
    </source>
</evidence>
<dbReference type="InterPro" id="IPR033468">
    <property type="entry name" value="Metaxin_GST"/>
</dbReference>
<feature type="domain" description="Metaxin glutathione S-transferase" evidence="9">
    <location>
        <begin position="189"/>
        <end position="257"/>
    </location>
</feature>
<keyword evidence="5" id="KW-0653">Protein transport</keyword>
<dbReference type="GO" id="GO:0015031">
    <property type="term" value="P:protein transport"/>
    <property type="evidence" value="ECO:0007669"/>
    <property type="project" value="UniProtKB-KW"/>
</dbReference>
<evidence type="ECO:0000313" key="11">
    <source>
        <dbReference type="WBParaSite" id="sdigi.contig15.g1486.t1"/>
    </source>
</evidence>
<protein>
    <submittedName>
        <fullName evidence="11">Metaxin glutathione S-transferase domain-containing protein</fullName>
    </submittedName>
</protein>
<sequence length="268" mass="31750">MSASYFMTDLVADTLSSEVDLDWNDAVLYIPYHMQALLYEYADCLAVRTLLRMAKLPIRLEERPNVEFMSPTGKVPFLQMHSFLIPEFQPVVDFLAKHNIKLSAGLTDIQRADMYAHMSLFDEILRNIEIYMMWIDKRNYSQVTRYRYGSVYLWPLNTILPWMKRREMSSYLAALEWKNKSQESIIDLADRCFKSISSKLEHKHFHYLSYFFGTTPTELDALTFGHLYTILTTELPNMELKNCLRRYSNLTEFCQRIDKLYFTPETNE</sequence>
<dbReference type="CDD" id="cd03211">
    <property type="entry name" value="GST_C_Metaxin2"/>
    <property type="match status" value="1"/>
</dbReference>
<dbReference type="Pfam" id="PF17171">
    <property type="entry name" value="GST_C_6"/>
    <property type="match status" value="1"/>
</dbReference>
<evidence type="ECO:0000256" key="4">
    <source>
        <dbReference type="ARBA" id="ARBA00022787"/>
    </source>
</evidence>
<evidence type="ECO:0000259" key="8">
    <source>
        <dbReference type="Pfam" id="PF10568"/>
    </source>
</evidence>
<dbReference type="GO" id="GO:0001401">
    <property type="term" value="C:SAM complex"/>
    <property type="evidence" value="ECO:0007669"/>
    <property type="project" value="InterPro"/>
</dbReference>
<dbReference type="InterPro" id="IPR036282">
    <property type="entry name" value="Glutathione-S-Trfase_C_sf"/>
</dbReference>
<reference evidence="11" key="1">
    <citation type="submission" date="2022-11" db="UniProtKB">
        <authorList>
            <consortium name="WormBaseParasite"/>
        </authorList>
    </citation>
    <scope>IDENTIFICATION</scope>
</reference>
<proteinExistence type="inferred from homology"/>
<keyword evidence="10" id="KW-1185">Reference proteome</keyword>
<keyword evidence="6" id="KW-0496">Mitochondrion</keyword>
<dbReference type="PANTHER" id="PTHR12289">
    <property type="entry name" value="METAXIN RELATED"/>
    <property type="match status" value="1"/>
</dbReference>
<evidence type="ECO:0000256" key="1">
    <source>
        <dbReference type="ARBA" id="ARBA00004294"/>
    </source>
</evidence>
<organism evidence="10 11">
    <name type="scientific">Setaria digitata</name>
    <dbReference type="NCBI Taxonomy" id="48799"/>
    <lineage>
        <taxon>Eukaryota</taxon>
        <taxon>Metazoa</taxon>
        <taxon>Ecdysozoa</taxon>
        <taxon>Nematoda</taxon>
        <taxon>Chromadorea</taxon>
        <taxon>Rhabditida</taxon>
        <taxon>Spirurina</taxon>
        <taxon>Spiruromorpha</taxon>
        <taxon>Filarioidea</taxon>
        <taxon>Setariidae</taxon>
        <taxon>Setaria</taxon>
    </lineage>
</organism>
<evidence type="ECO:0000259" key="9">
    <source>
        <dbReference type="Pfam" id="PF17171"/>
    </source>
</evidence>
<dbReference type="InterPro" id="IPR019564">
    <property type="entry name" value="Sam37/metaxin_N"/>
</dbReference>
<dbReference type="InterPro" id="IPR050931">
    <property type="entry name" value="Mito_Protein_Transport_Metaxin"/>
</dbReference>
<accession>A0A915PG37</accession>
<comment type="subcellular location">
    <subcellularLocation>
        <location evidence="1">Mitochondrion outer membrane</location>
    </subcellularLocation>
</comment>
<feature type="domain" description="Mitochondrial outer membrane transport complex Sam37/metaxin N-terminal" evidence="8">
    <location>
        <begin position="44"/>
        <end position="165"/>
    </location>
</feature>
<dbReference type="Gene3D" id="1.20.1050.10">
    <property type="match status" value="1"/>
</dbReference>
<dbReference type="SUPFAM" id="SSF47616">
    <property type="entry name" value="GST C-terminal domain-like"/>
    <property type="match status" value="1"/>
</dbReference>
<evidence type="ECO:0000256" key="6">
    <source>
        <dbReference type="ARBA" id="ARBA00023128"/>
    </source>
</evidence>
<dbReference type="WBParaSite" id="sdigi.contig15.g1486.t1">
    <property type="protein sequence ID" value="sdigi.contig15.g1486.t1"/>
    <property type="gene ID" value="sdigi.contig15.g1486"/>
</dbReference>
<dbReference type="Pfam" id="PF10568">
    <property type="entry name" value="Tom37"/>
    <property type="match status" value="1"/>
</dbReference>
<keyword evidence="3" id="KW-0813">Transport</keyword>
<evidence type="ECO:0000256" key="7">
    <source>
        <dbReference type="ARBA" id="ARBA00023136"/>
    </source>
</evidence>